<dbReference type="PANTHER" id="PTHR22981:SF7">
    <property type="entry name" value="3-HYDROXYISOBUTYRATE DEHYDROGENASE, MITOCHONDRIAL"/>
    <property type="match status" value="1"/>
</dbReference>
<keyword evidence="7 10" id="KW-0520">NAD</keyword>
<accession>A0A433TPE7</accession>
<organism evidence="13 14">
    <name type="scientific">Elysia chlorotica</name>
    <name type="common">Eastern emerald elysia</name>
    <name type="synonym">Sea slug</name>
    <dbReference type="NCBI Taxonomy" id="188477"/>
    <lineage>
        <taxon>Eukaryota</taxon>
        <taxon>Metazoa</taxon>
        <taxon>Spiralia</taxon>
        <taxon>Lophotrochozoa</taxon>
        <taxon>Mollusca</taxon>
        <taxon>Gastropoda</taxon>
        <taxon>Heterobranchia</taxon>
        <taxon>Euthyneura</taxon>
        <taxon>Panpulmonata</taxon>
        <taxon>Sacoglossa</taxon>
        <taxon>Placobranchoidea</taxon>
        <taxon>Plakobranchidae</taxon>
        <taxon>Elysia</taxon>
    </lineage>
</organism>
<dbReference type="FunFam" id="3.40.50.720:FF:000119">
    <property type="entry name" value="3-hydroxyisobutyrate dehydrogenase"/>
    <property type="match status" value="1"/>
</dbReference>
<dbReference type="InterPro" id="IPR006115">
    <property type="entry name" value="6PGDH_NADP-bd"/>
</dbReference>
<evidence type="ECO:0000313" key="14">
    <source>
        <dbReference type="Proteomes" id="UP000271974"/>
    </source>
</evidence>
<proteinExistence type="inferred from homology"/>
<dbReference type="GO" id="GO:0050661">
    <property type="term" value="F:NADP binding"/>
    <property type="evidence" value="ECO:0007669"/>
    <property type="project" value="InterPro"/>
</dbReference>
<dbReference type="Proteomes" id="UP000271974">
    <property type="component" value="Unassembled WGS sequence"/>
</dbReference>
<dbReference type="UniPathway" id="UPA00362"/>
<keyword evidence="4 10" id="KW-0101">Branched-chain amino acid catabolism</keyword>
<dbReference type="STRING" id="188477.A0A433TPE7"/>
<feature type="non-terminal residue" evidence="13">
    <location>
        <position position="1"/>
    </location>
</feature>
<gene>
    <name evidence="13" type="ORF">EGW08_008733</name>
</gene>
<evidence type="ECO:0000256" key="9">
    <source>
        <dbReference type="ARBA" id="ARBA00049197"/>
    </source>
</evidence>
<keyword evidence="5" id="KW-0809">Transit peptide</keyword>
<dbReference type="OrthoDB" id="435038at2759"/>
<keyword evidence="8" id="KW-0496">Mitochondrion</keyword>
<dbReference type="AlphaFoldDB" id="A0A433TPE7"/>
<evidence type="ECO:0000256" key="10">
    <source>
        <dbReference type="RuleBase" id="RU910714"/>
    </source>
</evidence>
<dbReference type="InterPro" id="IPR029154">
    <property type="entry name" value="HIBADH-like_NADP-bd"/>
</dbReference>
<name>A0A433TPE7_ELYCH</name>
<evidence type="ECO:0000256" key="3">
    <source>
        <dbReference type="ARBA" id="ARBA00006013"/>
    </source>
</evidence>
<evidence type="ECO:0000256" key="1">
    <source>
        <dbReference type="ARBA" id="ARBA00004173"/>
    </source>
</evidence>
<evidence type="ECO:0000259" key="11">
    <source>
        <dbReference type="Pfam" id="PF03446"/>
    </source>
</evidence>
<dbReference type="GO" id="GO:0051287">
    <property type="term" value="F:NAD binding"/>
    <property type="evidence" value="ECO:0007669"/>
    <property type="project" value="InterPro"/>
</dbReference>
<keyword evidence="14" id="KW-1185">Reference proteome</keyword>
<evidence type="ECO:0000256" key="5">
    <source>
        <dbReference type="ARBA" id="ARBA00022946"/>
    </source>
</evidence>
<dbReference type="SUPFAM" id="SSF51735">
    <property type="entry name" value="NAD(P)-binding Rossmann-fold domains"/>
    <property type="match status" value="1"/>
</dbReference>
<dbReference type="NCBIfam" id="TIGR01692">
    <property type="entry name" value="HIBADH"/>
    <property type="match status" value="1"/>
</dbReference>
<dbReference type="Gene3D" id="3.40.50.720">
    <property type="entry name" value="NAD(P)-binding Rossmann-like Domain"/>
    <property type="match status" value="1"/>
</dbReference>
<evidence type="ECO:0000256" key="7">
    <source>
        <dbReference type="ARBA" id="ARBA00023027"/>
    </source>
</evidence>
<protein>
    <recommendedName>
        <fullName evidence="10">3-hydroxyisobutyrate dehydrogenase</fullName>
        <shortName evidence="10">HIBADH</shortName>
        <ecNumber evidence="10">1.1.1.31</ecNumber>
    </recommendedName>
</protein>
<dbReference type="GO" id="GO:0005739">
    <property type="term" value="C:mitochondrion"/>
    <property type="evidence" value="ECO:0007669"/>
    <property type="project" value="UniProtKB-SubCell"/>
</dbReference>
<dbReference type="InterPro" id="IPR011548">
    <property type="entry name" value="HIBADH"/>
</dbReference>
<comment type="pathway">
    <text evidence="2 10">Amino-acid degradation; L-valine degradation.</text>
</comment>
<dbReference type="Pfam" id="PF14833">
    <property type="entry name" value="NAD_binding_11"/>
    <property type="match status" value="1"/>
</dbReference>
<evidence type="ECO:0000256" key="8">
    <source>
        <dbReference type="ARBA" id="ARBA00023128"/>
    </source>
</evidence>
<dbReference type="GO" id="GO:0008442">
    <property type="term" value="F:3-hydroxyisobutyrate dehydrogenase activity"/>
    <property type="evidence" value="ECO:0007669"/>
    <property type="project" value="UniProtKB-EC"/>
</dbReference>
<evidence type="ECO:0000256" key="6">
    <source>
        <dbReference type="ARBA" id="ARBA00023002"/>
    </source>
</evidence>
<dbReference type="Pfam" id="PF03446">
    <property type="entry name" value="NAD_binding_2"/>
    <property type="match status" value="1"/>
</dbReference>
<dbReference type="EMBL" id="RQTK01000241">
    <property type="protein sequence ID" value="RUS83483.1"/>
    <property type="molecule type" value="Genomic_DNA"/>
</dbReference>
<dbReference type="InterPro" id="IPR008927">
    <property type="entry name" value="6-PGluconate_DH-like_C_sf"/>
</dbReference>
<dbReference type="PROSITE" id="PS00895">
    <property type="entry name" value="3_HYDROXYISOBUT_DH"/>
    <property type="match status" value="1"/>
</dbReference>
<comment type="caution">
    <text evidence="13">The sequence shown here is derived from an EMBL/GenBank/DDBJ whole genome shotgun (WGS) entry which is preliminary data.</text>
</comment>
<feature type="domain" description="6-phosphogluconate dehydrogenase NADP-binding" evidence="11">
    <location>
        <begin position="78"/>
        <end position="237"/>
    </location>
</feature>
<keyword evidence="6 10" id="KW-0560">Oxidoreductase</keyword>
<dbReference type="FunFam" id="1.10.1040.10:FF:000006">
    <property type="entry name" value="3-hydroxyisobutyrate dehydrogenase"/>
    <property type="match status" value="1"/>
</dbReference>
<feature type="domain" description="3-hydroxyisobutyrate dehydrogenase-like NAD-binding" evidence="12">
    <location>
        <begin position="240"/>
        <end position="363"/>
    </location>
</feature>
<evidence type="ECO:0000313" key="13">
    <source>
        <dbReference type="EMBL" id="RUS83483.1"/>
    </source>
</evidence>
<comment type="similarity">
    <text evidence="3">Belongs to the HIBADH-related family. 3-hydroxyisobutyrate dehydrogenase subfamily.</text>
</comment>
<evidence type="ECO:0000259" key="12">
    <source>
        <dbReference type="Pfam" id="PF14833"/>
    </source>
</evidence>
<dbReference type="InterPro" id="IPR036291">
    <property type="entry name" value="NAD(P)-bd_dom_sf"/>
</dbReference>
<comment type="catalytic activity">
    <reaction evidence="9 10">
        <text>3-hydroxy-2-methylpropanoate + NAD(+) = 2-methyl-3-oxopropanoate + NADH + H(+)</text>
        <dbReference type="Rhea" id="RHEA:17681"/>
        <dbReference type="ChEBI" id="CHEBI:11805"/>
        <dbReference type="ChEBI" id="CHEBI:15378"/>
        <dbReference type="ChEBI" id="CHEBI:57540"/>
        <dbReference type="ChEBI" id="CHEBI:57700"/>
        <dbReference type="ChEBI" id="CHEBI:57945"/>
        <dbReference type="EC" id="1.1.1.31"/>
    </reaction>
</comment>
<dbReference type="InterPro" id="IPR002204">
    <property type="entry name" value="3-OH-isobutyrate_DH-rel_CS"/>
</dbReference>
<comment type="subcellular location">
    <subcellularLocation>
        <location evidence="1">Mitochondrion</location>
    </subcellularLocation>
</comment>
<dbReference type="PANTHER" id="PTHR22981">
    <property type="entry name" value="3-HYDROXYISOBUTYRATE DEHYDROGENASE-RELATED"/>
    <property type="match status" value="1"/>
</dbReference>
<reference evidence="13 14" key="1">
    <citation type="submission" date="2019-01" db="EMBL/GenBank/DDBJ databases">
        <title>A draft genome assembly of the solar-powered sea slug Elysia chlorotica.</title>
        <authorList>
            <person name="Cai H."/>
            <person name="Li Q."/>
            <person name="Fang X."/>
            <person name="Li J."/>
            <person name="Curtis N.E."/>
            <person name="Altenburger A."/>
            <person name="Shibata T."/>
            <person name="Feng M."/>
            <person name="Maeda T."/>
            <person name="Schwartz J.A."/>
            <person name="Shigenobu S."/>
            <person name="Lundholm N."/>
            <person name="Nishiyama T."/>
            <person name="Yang H."/>
            <person name="Hasebe M."/>
            <person name="Li S."/>
            <person name="Pierce S.K."/>
            <person name="Wang J."/>
        </authorList>
    </citation>
    <scope>NUCLEOTIDE SEQUENCE [LARGE SCALE GENOMIC DNA]</scope>
    <source>
        <strain evidence="13">EC2010</strain>
        <tissue evidence="13">Whole organism of an adult</tissue>
    </source>
</reference>
<evidence type="ECO:0000256" key="2">
    <source>
        <dbReference type="ARBA" id="ARBA00005109"/>
    </source>
</evidence>
<dbReference type="InterPro" id="IPR013328">
    <property type="entry name" value="6PGD_dom2"/>
</dbReference>
<sequence length="374" mass="39305">SLLNADCFAEWLLSLANSTSQSPCRQRQHRFYSQLPDSVSPSMALTVSKISKLTILMTLREARRTFSNSARVMASQPTVGFVGLGNMGNHMARNLLKKGYPVVAYDISQESLAALKKDGASIASSPAEVAQGVTKLVSMLPASAEVQQVYAGKDGIFSTVQKGTLLLDSSTIDPSVSQDMAAKAETLGAVFMDAPVSGGVNAARDGALTFMVGGPDGSFPAAKEILDHLGKNIVHCGAVGTGQAAKICNNMLLAISMVGTSEAMNLGMRLGLDPKLLASVLNTSSGRCWSSEVYNPVPGVVQGVPSGNDYKGGFGTALMMKDLGLAQNAASNVKANTPLGAAVLQIYRTMVNHGFGRKDFSSAFLFLQEQEKSK</sequence>
<dbReference type="GO" id="GO:0006574">
    <property type="term" value="P:L-valine catabolic process"/>
    <property type="evidence" value="ECO:0007669"/>
    <property type="project" value="UniProtKB-UniPathway"/>
</dbReference>
<evidence type="ECO:0000256" key="4">
    <source>
        <dbReference type="ARBA" id="ARBA00022456"/>
    </source>
</evidence>
<dbReference type="EC" id="1.1.1.31" evidence="10"/>
<dbReference type="Gene3D" id="1.10.1040.10">
    <property type="entry name" value="N-(1-d-carboxylethyl)-l-norvaline Dehydrogenase, domain 2"/>
    <property type="match status" value="1"/>
</dbReference>
<dbReference type="SUPFAM" id="SSF48179">
    <property type="entry name" value="6-phosphogluconate dehydrogenase C-terminal domain-like"/>
    <property type="match status" value="1"/>
</dbReference>